<dbReference type="EMBL" id="JANJQO010000208">
    <property type="protein sequence ID" value="KAJ2980309.1"/>
    <property type="molecule type" value="Genomic_DNA"/>
</dbReference>
<gene>
    <name evidence="1" type="ORF">NQ176_g2717</name>
</gene>
<reference evidence="1" key="1">
    <citation type="submission" date="2022-08" db="EMBL/GenBank/DDBJ databases">
        <title>Genome Sequence of Lecanicillium fungicola.</title>
        <authorList>
            <person name="Buettner E."/>
        </authorList>
    </citation>
    <scope>NUCLEOTIDE SEQUENCE</scope>
    <source>
        <strain evidence="1">Babe33</strain>
    </source>
</reference>
<accession>A0ACC1NML0</accession>
<evidence type="ECO:0000313" key="2">
    <source>
        <dbReference type="Proteomes" id="UP001143910"/>
    </source>
</evidence>
<dbReference type="Proteomes" id="UP001143910">
    <property type="component" value="Unassembled WGS sequence"/>
</dbReference>
<name>A0ACC1NML0_9HYPO</name>
<sequence>MPVHSHDPAAFKNPHPVYSSYTSIALSPTTKLLTFAGQVAEDPETGATPPDLASQVDLCLSRLSTCLDDAGVKKNDLTRFMYYISQRGIDQVDDKEGSGAAVMLIGTKAAQWLEGHRPASCFLRVFGMTEDKFLCEFECTAVVNTA</sequence>
<proteinExistence type="predicted"/>
<keyword evidence="2" id="KW-1185">Reference proteome</keyword>
<organism evidence="1 2">
    <name type="scientific">Zarea fungicola</name>
    <dbReference type="NCBI Taxonomy" id="93591"/>
    <lineage>
        <taxon>Eukaryota</taxon>
        <taxon>Fungi</taxon>
        <taxon>Dikarya</taxon>
        <taxon>Ascomycota</taxon>
        <taxon>Pezizomycotina</taxon>
        <taxon>Sordariomycetes</taxon>
        <taxon>Hypocreomycetidae</taxon>
        <taxon>Hypocreales</taxon>
        <taxon>Cordycipitaceae</taxon>
        <taxon>Zarea</taxon>
    </lineage>
</organism>
<evidence type="ECO:0000313" key="1">
    <source>
        <dbReference type="EMBL" id="KAJ2980309.1"/>
    </source>
</evidence>
<protein>
    <submittedName>
        <fullName evidence="1">Uncharacterized protein</fullName>
    </submittedName>
</protein>
<comment type="caution">
    <text evidence="1">The sequence shown here is derived from an EMBL/GenBank/DDBJ whole genome shotgun (WGS) entry which is preliminary data.</text>
</comment>